<reference evidence="2" key="1">
    <citation type="submission" date="2023-10" db="EMBL/GenBank/DDBJ databases">
        <authorList>
            <person name="Chen Y."/>
            <person name="Shah S."/>
            <person name="Dougan E. K."/>
            <person name="Thang M."/>
            <person name="Chan C."/>
        </authorList>
    </citation>
    <scope>NUCLEOTIDE SEQUENCE [LARGE SCALE GENOMIC DNA]</scope>
</reference>
<evidence type="ECO:0000256" key="1">
    <source>
        <dbReference type="SAM" id="MobiDB-lite"/>
    </source>
</evidence>
<feature type="non-terminal residue" evidence="2">
    <location>
        <position position="103"/>
    </location>
</feature>
<sequence length="103" mass="10488">HRRVRRGVGAPLRGPLVRQGPRAGPLLRPRGAARPEAHRGLLGLPGGLAAHGHHPGGALQLRVVLAHEELGGGGLDALGPVVGHSPAARRGAPVPAGRDDELL</sequence>
<proteinExistence type="predicted"/>
<keyword evidence="3" id="KW-1185">Reference proteome</keyword>
<dbReference type="Proteomes" id="UP001189429">
    <property type="component" value="Unassembled WGS sequence"/>
</dbReference>
<protein>
    <submittedName>
        <fullName evidence="2">Uncharacterized protein</fullName>
    </submittedName>
</protein>
<feature type="non-terminal residue" evidence="2">
    <location>
        <position position="1"/>
    </location>
</feature>
<feature type="compositionally biased region" description="Low complexity" evidence="1">
    <location>
        <begin position="83"/>
        <end position="96"/>
    </location>
</feature>
<feature type="region of interest" description="Disordered" evidence="1">
    <location>
        <begin position="1"/>
        <end position="40"/>
    </location>
</feature>
<feature type="region of interest" description="Disordered" evidence="1">
    <location>
        <begin position="83"/>
        <end position="103"/>
    </location>
</feature>
<gene>
    <name evidence="2" type="ORF">PCOR1329_LOCUS59262</name>
</gene>
<name>A0ABN9VLU0_9DINO</name>
<evidence type="ECO:0000313" key="2">
    <source>
        <dbReference type="EMBL" id="CAK0874306.1"/>
    </source>
</evidence>
<dbReference type="EMBL" id="CAUYUJ010017384">
    <property type="protein sequence ID" value="CAK0874306.1"/>
    <property type="molecule type" value="Genomic_DNA"/>
</dbReference>
<comment type="caution">
    <text evidence="2">The sequence shown here is derived from an EMBL/GenBank/DDBJ whole genome shotgun (WGS) entry which is preliminary data.</text>
</comment>
<evidence type="ECO:0000313" key="3">
    <source>
        <dbReference type="Proteomes" id="UP001189429"/>
    </source>
</evidence>
<accession>A0ABN9VLU0</accession>
<organism evidence="2 3">
    <name type="scientific">Prorocentrum cordatum</name>
    <dbReference type="NCBI Taxonomy" id="2364126"/>
    <lineage>
        <taxon>Eukaryota</taxon>
        <taxon>Sar</taxon>
        <taxon>Alveolata</taxon>
        <taxon>Dinophyceae</taxon>
        <taxon>Prorocentrales</taxon>
        <taxon>Prorocentraceae</taxon>
        <taxon>Prorocentrum</taxon>
    </lineage>
</organism>